<protein>
    <submittedName>
        <fullName evidence="1">Uncharacterized protein</fullName>
    </submittedName>
</protein>
<dbReference type="AlphaFoldDB" id="A0A419QBA0"/>
<gene>
    <name evidence="1" type="ORF">CSKR_104024</name>
</gene>
<reference evidence="1 2" key="1">
    <citation type="journal article" date="2018" name="Biotechnol. Adv.">
        <title>Improved genomic resources and new bioinformatic workflow for the carcinogenic parasite Clonorchis sinensis: Biotechnological implications.</title>
        <authorList>
            <person name="Wang D."/>
            <person name="Korhonen P.K."/>
            <person name="Gasser R.B."/>
            <person name="Young N.D."/>
        </authorList>
    </citation>
    <scope>NUCLEOTIDE SEQUENCE [LARGE SCALE GENOMIC DNA]</scope>
    <source>
        <strain evidence="1">Cs-k2</strain>
    </source>
</reference>
<evidence type="ECO:0000313" key="2">
    <source>
        <dbReference type="Proteomes" id="UP000286415"/>
    </source>
</evidence>
<name>A0A419QBA0_CLOSI</name>
<dbReference type="InParanoid" id="A0A419QBA0"/>
<keyword evidence="2" id="KW-1185">Reference proteome</keyword>
<dbReference type="EMBL" id="NIRI02000042">
    <property type="protein sequence ID" value="KAG5448603.1"/>
    <property type="molecule type" value="Genomic_DNA"/>
</dbReference>
<accession>A0A419QBA0</accession>
<comment type="caution">
    <text evidence="1">The sequence shown here is derived from an EMBL/GenBank/DDBJ whole genome shotgun (WGS) entry which is preliminary data.</text>
</comment>
<proteinExistence type="predicted"/>
<evidence type="ECO:0000313" key="1">
    <source>
        <dbReference type="EMBL" id="KAG5448603.1"/>
    </source>
</evidence>
<sequence length="56" mass="5914">MTSYCVDSPTLHTISTEHVATCSDPQPGDCVRQTLAIDQPGIRGSVCRGDTPNIAP</sequence>
<dbReference type="Proteomes" id="UP000286415">
    <property type="component" value="Unassembled WGS sequence"/>
</dbReference>
<organism evidence="1 2">
    <name type="scientific">Clonorchis sinensis</name>
    <name type="common">Chinese liver fluke</name>
    <dbReference type="NCBI Taxonomy" id="79923"/>
    <lineage>
        <taxon>Eukaryota</taxon>
        <taxon>Metazoa</taxon>
        <taxon>Spiralia</taxon>
        <taxon>Lophotrochozoa</taxon>
        <taxon>Platyhelminthes</taxon>
        <taxon>Trematoda</taxon>
        <taxon>Digenea</taxon>
        <taxon>Opisthorchiida</taxon>
        <taxon>Opisthorchiata</taxon>
        <taxon>Opisthorchiidae</taxon>
        <taxon>Clonorchis</taxon>
    </lineage>
</organism>
<reference evidence="1 2" key="2">
    <citation type="journal article" date="2021" name="Genomics">
        <title>High-quality reference genome for Clonorchis sinensis.</title>
        <authorList>
            <person name="Young N.D."/>
            <person name="Stroehlein A.J."/>
            <person name="Kinkar L."/>
            <person name="Wang T."/>
            <person name="Sohn W.M."/>
            <person name="Chang B.C.H."/>
            <person name="Kaur P."/>
            <person name="Weisz D."/>
            <person name="Dudchenko O."/>
            <person name="Aiden E.L."/>
            <person name="Korhonen P.K."/>
            <person name="Gasser R.B."/>
        </authorList>
    </citation>
    <scope>NUCLEOTIDE SEQUENCE [LARGE SCALE GENOMIC DNA]</scope>
    <source>
        <strain evidence="1">Cs-k2</strain>
    </source>
</reference>